<name>A0A8F5RB23_9VIRU</name>
<protein>
    <submittedName>
        <fullName evidence="1">DNA pilot protein</fullName>
    </submittedName>
</protein>
<sequence length="390" mass="42983">MMAGFWKTIGSALGSSTGVGAMIGAGTSILGNILGNNAQNKINQQNLAAQRQENQLNRDFNAVEAQKQRDFQLDMWNRTNEYNSPEAMLARGLNPYLEKGGVAASMPSGGASANAGAAPLPSMQAFRPDFSSVPAAIASFAQARKAAADTEYTERTLPFMLNKIHGDTNWRNHAVGLSGFWNENSGRLSAKLDQSKERQELQNMEYAGRLTAAQEASIMVDTKAQEILNKYLDAEKQAELMIQAQTYLNLYAQGVYTEKQIETEIKRAILVGAEARGQKIANDIADATAKSVIKATNQVNELRYREAAWESNDKNLNVRKKAEYERLQFLRDSEEEEVKRRRKENRMYYYNNTLGKLFGAFGAGFGFGAGNTIGTSFGSQPPVTVRGFGR</sequence>
<proteinExistence type="predicted"/>
<dbReference type="EMBL" id="MZ089802">
    <property type="protein sequence ID" value="QXN75265.1"/>
    <property type="molecule type" value="Genomic_DNA"/>
</dbReference>
<evidence type="ECO:0000313" key="1">
    <source>
        <dbReference type="EMBL" id="QXN75265.1"/>
    </source>
</evidence>
<reference evidence="1" key="1">
    <citation type="submission" date="2021-04" db="EMBL/GenBank/DDBJ databases">
        <title>Genomes of microviruses identified in yellow-bellied marmot fecal samples.</title>
        <authorList>
            <person name="Varsani A."/>
            <person name="Kraberger S."/>
            <person name="Chatterjee A."/>
            <person name="Richet C."/>
            <person name="Fontenele R.S."/>
            <person name="Schmidlin K."/>
            <person name="Blumstein D.T."/>
        </authorList>
    </citation>
    <scope>NUCLEOTIDE SEQUENCE</scope>
    <source>
        <strain evidence="1">Mar56</strain>
    </source>
</reference>
<organism evidence="1">
    <name type="scientific">Microvirus mar56</name>
    <dbReference type="NCBI Taxonomy" id="2851192"/>
    <lineage>
        <taxon>Viruses</taxon>
        <taxon>Monodnaviria</taxon>
        <taxon>Sangervirae</taxon>
        <taxon>Phixviricota</taxon>
        <taxon>Malgrandaviricetes</taxon>
        <taxon>Petitvirales</taxon>
        <taxon>Microviridae</taxon>
    </lineage>
</organism>
<accession>A0A8F5RB23</accession>